<evidence type="ECO:0000313" key="3">
    <source>
        <dbReference type="Proteomes" id="UP001292094"/>
    </source>
</evidence>
<comment type="caution">
    <text evidence="2">The sequence shown here is derived from an EMBL/GenBank/DDBJ whole genome shotgun (WGS) entry which is preliminary data.</text>
</comment>
<gene>
    <name evidence="2" type="ORF">Pmani_033694</name>
</gene>
<feature type="compositionally biased region" description="Basic and acidic residues" evidence="1">
    <location>
        <begin position="1"/>
        <end position="17"/>
    </location>
</feature>
<keyword evidence="3" id="KW-1185">Reference proteome</keyword>
<accession>A0AAE1NQI9</accession>
<name>A0AAE1NQI9_9EUCA</name>
<proteinExistence type="predicted"/>
<organism evidence="2 3">
    <name type="scientific">Petrolisthes manimaculis</name>
    <dbReference type="NCBI Taxonomy" id="1843537"/>
    <lineage>
        <taxon>Eukaryota</taxon>
        <taxon>Metazoa</taxon>
        <taxon>Ecdysozoa</taxon>
        <taxon>Arthropoda</taxon>
        <taxon>Crustacea</taxon>
        <taxon>Multicrustacea</taxon>
        <taxon>Malacostraca</taxon>
        <taxon>Eumalacostraca</taxon>
        <taxon>Eucarida</taxon>
        <taxon>Decapoda</taxon>
        <taxon>Pleocyemata</taxon>
        <taxon>Anomura</taxon>
        <taxon>Galatheoidea</taxon>
        <taxon>Porcellanidae</taxon>
        <taxon>Petrolisthes</taxon>
    </lineage>
</organism>
<sequence length="90" mass="9820">MGRSDHRVDLHVRRPDRGPTVASRCPTEHVVPHEVPVPSPGRVYGVRGLRDLVGASIYASQEAHHWTQAGHDGLQCIPSRVFLLAVLGGK</sequence>
<evidence type="ECO:0000313" key="2">
    <source>
        <dbReference type="EMBL" id="KAK4293624.1"/>
    </source>
</evidence>
<evidence type="ECO:0000256" key="1">
    <source>
        <dbReference type="SAM" id="MobiDB-lite"/>
    </source>
</evidence>
<reference evidence="2" key="1">
    <citation type="submission" date="2023-11" db="EMBL/GenBank/DDBJ databases">
        <title>Genome assemblies of two species of porcelain crab, Petrolisthes cinctipes and Petrolisthes manimaculis (Anomura: Porcellanidae).</title>
        <authorList>
            <person name="Angst P."/>
        </authorList>
    </citation>
    <scope>NUCLEOTIDE SEQUENCE</scope>
    <source>
        <strain evidence="2">PB745_02</strain>
        <tissue evidence="2">Gill</tissue>
    </source>
</reference>
<protein>
    <submittedName>
        <fullName evidence="2">Uncharacterized protein</fullName>
    </submittedName>
</protein>
<dbReference type="AlphaFoldDB" id="A0AAE1NQI9"/>
<dbReference type="Proteomes" id="UP001292094">
    <property type="component" value="Unassembled WGS sequence"/>
</dbReference>
<feature type="region of interest" description="Disordered" evidence="1">
    <location>
        <begin position="1"/>
        <end position="33"/>
    </location>
</feature>
<dbReference type="EMBL" id="JAWZYT010004505">
    <property type="protein sequence ID" value="KAK4293624.1"/>
    <property type="molecule type" value="Genomic_DNA"/>
</dbReference>